<dbReference type="Proteomes" id="UP000184384">
    <property type="component" value="Unassembled WGS sequence"/>
</dbReference>
<keyword evidence="5" id="KW-1185">Reference proteome</keyword>
<accession>A0A1M5RPV2</accession>
<dbReference type="Proteomes" id="UP000237771">
    <property type="component" value="Unassembled WGS sequence"/>
</dbReference>
<feature type="transmembrane region" description="Helical" evidence="1">
    <location>
        <begin position="29"/>
        <end position="51"/>
    </location>
</feature>
<name>A0A1M5RPV2_9FLAO</name>
<dbReference type="EMBL" id="PVUB01000006">
    <property type="protein sequence ID" value="PRZ22798.1"/>
    <property type="molecule type" value="Genomic_DNA"/>
</dbReference>
<organism evidence="3 4">
    <name type="scientific">Flavobacterium granuli</name>
    <dbReference type="NCBI Taxonomy" id="280093"/>
    <lineage>
        <taxon>Bacteria</taxon>
        <taxon>Pseudomonadati</taxon>
        <taxon>Bacteroidota</taxon>
        <taxon>Flavobacteriia</taxon>
        <taxon>Flavobacteriales</taxon>
        <taxon>Flavobacteriaceae</taxon>
        <taxon>Flavobacterium</taxon>
    </lineage>
</organism>
<gene>
    <name evidence="2" type="ORF">BC624_10646</name>
    <name evidence="3" type="ORF">SAMN05443373_11076</name>
</gene>
<keyword evidence="1" id="KW-0812">Transmembrane</keyword>
<dbReference type="AlphaFoldDB" id="A0A1M5RPV2"/>
<dbReference type="EMBL" id="FQWO01000010">
    <property type="protein sequence ID" value="SHH28138.1"/>
    <property type="molecule type" value="Genomic_DNA"/>
</dbReference>
<keyword evidence="1" id="KW-0472">Membrane</keyword>
<reference evidence="3" key="1">
    <citation type="submission" date="2016-11" db="EMBL/GenBank/DDBJ databases">
        <authorList>
            <person name="Jaros S."/>
            <person name="Januszkiewicz K."/>
            <person name="Wedrychowicz H."/>
        </authorList>
    </citation>
    <scope>NUCLEOTIDE SEQUENCE [LARGE SCALE GENOMIC DNA]</scope>
    <source>
        <strain evidence="3">DSM 19729</strain>
    </source>
</reference>
<evidence type="ECO:0000313" key="5">
    <source>
        <dbReference type="Proteomes" id="UP000237771"/>
    </source>
</evidence>
<dbReference type="STRING" id="280093.SAMN05443373_11076"/>
<evidence type="ECO:0000256" key="1">
    <source>
        <dbReference type="SAM" id="Phobius"/>
    </source>
</evidence>
<reference evidence="4" key="2">
    <citation type="submission" date="2016-11" db="EMBL/GenBank/DDBJ databases">
        <authorList>
            <person name="Varghese N."/>
            <person name="Submissions S."/>
        </authorList>
    </citation>
    <scope>NUCLEOTIDE SEQUENCE [LARGE SCALE GENOMIC DNA]</scope>
    <source>
        <strain evidence="4">DSM 19729</strain>
    </source>
</reference>
<evidence type="ECO:0000313" key="3">
    <source>
        <dbReference type="EMBL" id="SHH28138.1"/>
    </source>
</evidence>
<evidence type="ECO:0000313" key="4">
    <source>
        <dbReference type="Proteomes" id="UP000184384"/>
    </source>
</evidence>
<reference evidence="2 5" key="3">
    <citation type="submission" date="2018-03" db="EMBL/GenBank/DDBJ databases">
        <title>Genomic Encyclopedia of Archaeal and Bacterial Type Strains, Phase II (KMG-II): from individual species to whole genera.</title>
        <authorList>
            <person name="Goeker M."/>
        </authorList>
    </citation>
    <scope>NUCLEOTIDE SEQUENCE [LARGE SCALE GENOMIC DNA]</scope>
    <source>
        <strain evidence="2 5">DSM 17797</strain>
    </source>
</reference>
<sequence>MKQVNKVYLVAQTKWAQWMAKKMAKLSHSALVVIWSLFIGISGGYSIYMIVQGFSGATVNNIKITPINKPLQLLQQDDEISKENSSADKDKFEKIIRFRAYIDSLGRCPTGK</sequence>
<evidence type="ECO:0000313" key="2">
    <source>
        <dbReference type="EMBL" id="PRZ22798.1"/>
    </source>
</evidence>
<keyword evidence="1" id="KW-1133">Transmembrane helix</keyword>
<proteinExistence type="predicted"/>
<protein>
    <submittedName>
        <fullName evidence="3">Uncharacterized protein</fullName>
    </submittedName>
</protein>